<reference evidence="1 2" key="1">
    <citation type="submission" date="2022-11" db="EMBL/GenBank/DDBJ databases">
        <title>Viruses from the air-sea interface of a natural surface slick.</title>
        <authorList>
            <person name="Rahlff J."/>
            <person name="Holmfeldt K."/>
        </authorList>
    </citation>
    <scope>NUCLEOTIDE SEQUENCE [LARGE SCALE GENOMIC DNA]</scope>
    <source>
        <strain evidence="1 2">SMS4</strain>
    </source>
</reference>
<keyword evidence="2" id="KW-1185">Reference proteome</keyword>
<dbReference type="Proteomes" id="UP001231109">
    <property type="component" value="Unassembled WGS sequence"/>
</dbReference>
<accession>A0ABT9I552</accession>
<comment type="caution">
    <text evidence="1">The sequence shown here is derived from an EMBL/GenBank/DDBJ whole genome shotgun (WGS) entry which is preliminary data.</text>
</comment>
<proteinExistence type="predicted"/>
<dbReference type="EMBL" id="JAPJDZ010000186">
    <property type="protein sequence ID" value="MDP5138520.1"/>
    <property type="molecule type" value="Genomic_DNA"/>
</dbReference>
<organism evidence="1 2">
    <name type="scientific">Rheinheimera baltica</name>
    <dbReference type="NCBI Taxonomy" id="67576"/>
    <lineage>
        <taxon>Bacteria</taxon>
        <taxon>Pseudomonadati</taxon>
        <taxon>Pseudomonadota</taxon>
        <taxon>Gammaproteobacteria</taxon>
        <taxon>Chromatiales</taxon>
        <taxon>Chromatiaceae</taxon>
        <taxon>Rheinheimera</taxon>
    </lineage>
</organism>
<sequence>MNFKKTGKTVWGLPEQTYNNVRFVASIADGDLCCFYSSFAKKGTEQKYNYIKLTKIFPNKSFIYFLDSES</sequence>
<gene>
    <name evidence="1" type="ORF">ORJ04_21465</name>
</gene>
<evidence type="ECO:0000313" key="1">
    <source>
        <dbReference type="EMBL" id="MDP5138520.1"/>
    </source>
</evidence>
<dbReference type="RefSeq" id="WP_305977639.1">
    <property type="nucleotide sequence ID" value="NZ_JAPJDZ010000186.1"/>
</dbReference>
<protein>
    <submittedName>
        <fullName evidence="1">Uncharacterized protein</fullName>
    </submittedName>
</protein>
<evidence type="ECO:0000313" key="2">
    <source>
        <dbReference type="Proteomes" id="UP001231109"/>
    </source>
</evidence>
<feature type="non-terminal residue" evidence="1">
    <location>
        <position position="70"/>
    </location>
</feature>
<name>A0ABT9I552_9GAMM</name>